<evidence type="ECO:0000256" key="9">
    <source>
        <dbReference type="ARBA" id="ARBA00022822"/>
    </source>
</evidence>
<comment type="cofactor">
    <cofactor evidence="1 15">
        <name>Mg(2+)</name>
        <dbReference type="ChEBI" id="CHEBI:18420"/>
    </cofactor>
</comment>
<comment type="catalytic activity">
    <reaction evidence="14 15">
        <text>chorismate + L-glutamine = anthranilate + pyruvate + L-glutamate + H(+)</text>
        <dbReference type="Rhea" id="RHEA:21732"/>
        <dbReference type="ChEBI" id="CHEBI:15361"/>
        <dbReference type="ChEBI" id="CHEBI:15378"/>
        <dbReference type="ChEBI" id="CHEBI:16567"/>
        <dbReference type="ChEBI" id="CHEBI:29748"/>
        <dbReference type="ChEBI" id="CHEBI:29985"/>
        <dbReference type="ChEBI" id="CHEBI:58359"/>
        <dbReference type="EC" id="4.1.3.27"/>
    </reaction>
</comment>
<evidence type="ECO:0000259" key="16">
    <source>
        <dbReference type="Pfam" id="PF00425"/>
    </source>
</evidence>
<gene>
    <name evidence="15 18" type="primary">trpE</name>
    <name evidence="18" type="ORF">F4Y08_06155</name>
</gene>
<evidence type="ECO:0000256" key="8">
    <source>
        <dbReference type="ARBA" id="ARBA00022723"/>
    </source>
</evidence>
<keyword evidence="12 15" id="KW-0456">Lyase</keyword>
<dbReference type="GO" id="GO:0000162">
    <property type="term" value="P:L-tryptophan biosynthetic process"/>
    <property type="evidence" value="ECO:0007669"/>
    <property type="project" value="UniProtKB-UniPathway"/>
</dbReference>
<dbReference type="EMBL" id="VXPY01000037">
    <property type="protein sequence ID" value="MYD89909.1"/>
    <property type="molecule type" value="Genomic_DNA"/>
</dbReference>
<evidence type="ECO:0000256" key="2">
    <source>
        <dbReference type="ARBA" id="ARBA00004873"/>
    </source>
</evidence>
<dbReference type="Pfam" id="PF04715">
    <property type="entry name" value="Anth_synt_I_N"/>
    <property type="match status" value="1"/>
</dbReference>
<dbReference type="InterPro" id="IPR006805">
    <property type="entry name" value="Anth_synth_I_N"/>
</dbReference>
<comment type="subunit">
    <text evidence="4 15">Heterotetramer consisting of two non-identical subunits: a beta subunit (TrpG) and a large alpha subunit (TrpE).</text>
</comment>
<reference evidence="18" key="1">
    <citation type="submission" date="2019-09" db="EMBL/GenBank/DDBJ databases">
        <title>Characterisation of the sponge microbiome using genome-centric metagenomics.</title>
        <authorList>
            <person name="Engelberts J.P."/>
            <person name="Robbins S.J."/>
            <person name="De Goeij J.M."/>
            <person name="Aranda M."/>
            <person name="Bell S.C."/>
            <person name="Webster N.S."/>
        </authorList>
    </citation>
    <scope>NUCLEOTIDE SEQUENCE</scope>
    <source>
        <strain evidence="18">SB0662_bin_9</strain>
    </source>
</reference>
<dbReference type="UniPathway" id="UPA00035">
    <property type="reaction ID" value="UER00040"/>
</dbReference>
<dbReference type="Gene3D" id="3.60.120.10">
    <property type="entry name" value="Anthranilate synthase"/>
    <property type="match status" value="1"/>
</dbReference>
<keyword evidence="10 15" id="KW-0460">Magnesium</keyword>
<dbReference type="InterPro" id="IPR005256">
    <property type="entry name" value="Anth_synth_I_PabB"/>
</dbReference>
<evidence type="ECO:0000256" key="10">
    <source>
        <dbReference type="ARBA" id="ARBA00022842"/>
    </source>
</evidence>
<evidence type="ECO:0000256" key="6">
    <source>
        <dbReference type="ARBA" id="ARBA00020653"/>
    </source>
</evidence>
<dbReference type="InterPro" id="IPR005801">
    <property type="entry name" value="ADC_synthase"/>
</dbReference>
<organism evidence="18">
    <name type="scientific">Caldilineaceae bacterium SB0662_bin_9</name>
    <dbReference type="NCBI Taxonomy" id="2605258"/>
    <lineage>
        <taxon>Bacteria</taxon>
        <taxon>Bacillati</taxon>
        <taxon>Chloroflexota</taxon>
        <taxon>Caldilineae</taxon>
        <taxon>Caldilineales</taxon>
        <taxon>Caldilineaceae</taxon>
    </lineage>
</organism>
<dbReference type="Pfam" id="PF00425">
    <property type="entry name" value="Chorismate_bind"/>
    <property type="match status" value="1"/>
</dbReference>
<dbReference type="PANTHER" id="PTHR11236">
    <property type="entry name" value="AMINOBENZOATE/ANTHRANILATE SYNTHASE"/>
    <property type="match status" value="1"/>
</dbReference>
<evidence type="ECO:0000256" key="1">
    <source>
        <dbReference type="ARBA" id="ARBA00001946"/>
    </source>
</evidence>
<evidence type="ECO:0000256" key="5">
    <source>
        <dbReference type="ARBA" id="ARBA00012266"/>
    </source>
</evidence>
<sequence length="529" mass="58720">MSRRTRHPGFLFSGGAAVNFVPALAKVKAHRGEATRYPVYREIPADMDTPVSVFLKLCRLPDQQLIQGSQATQPCFLLESAEAGERFGRYSFIGLNPSRSLVAYGDRMTLADQNSSVEELCGDPFDVLRAQVTAETVVDVPDLPRFKGGAVGMFGYDMVRFIEKLPTTAEDLIGTPDMVMLFSDELVIFDHVKHRLLVMVNLDLTHPDLDRAYADTCRRINAICDRIHAPFAEPDLPEIGDNSPWACSKTPEEYAEIVRRTREYIIAGDIFQGVLSMRQTRATQADPFTIYRALRMVNPSSYMFYLDFSGIPGLKGPPMRLVGSSPEMHVRLEDREASLHPIAGSRWRGETPEEDRQLAEDLLADPKERAEHVMLVDLGRNDLGRVCDYGSVQVDNVMQIERYSHIMHIVSDVQGRLRDGMDGIDLIRATLPAGTVSGAPKIRAMEIIEELEASRRGPYAGVVGYIDHDGTMDTCITIRTITMLGATCVLQAGGGLVMDSQPAYEYNEAMNKMRALTTAVALAENALQL</sequence>
<evidence type="ECO:0000256" key="4">
    <source>
        <dbReference type="ARBA" id="ARBA00011575"/>
    </source>
</evidence>
<evidence type="ECO:0000256" key="15">
    <source>
        <dbReference type="RuleBase" id="RU364045"/>
    </source>
</evidence>
<name>A0A6B1DQB6_9CHLR</name>
<dbReference type="SUPFAM" id="SSF56322">
    <property type="entry name" value="ADC synthase"/>
    <property type="match status" value="1"/>
</dbReference>
<evidence type="ECO:0000256" key="14">
    <source>
        <dbReference type="ARBA" id="ARBA00047683"/>
    </source>
</evidence>
<comment type="caution">
    <text evidence="18">The sequence shown here is derived from an EMBL/GenBank/DDBJ whole genome shotgun (WGS) entry which is preliminary data.</text>
</comment>
<dbReference type="AlphaFoldDB" id="A0A6B1DQB6"/>
<proteinExistence type="inferred from homology"/>
<dbReference type="NCBIfam" id="TIGR00564">
    <property type="entry name" value="trpE_most"/>
    <property type="match status" value="1"/>
</dbReference>
<dbReference type="GO" id="GO:0046872">
    <property type="term" value="F:metal ion binding"/>
    <property type="evidence" value="ECO:0007669"/>
    <property type="project" value="UniProtKB-KW"/>
</dbReference>
<comment type="function">
    <text evidence="13 15">Part of a heterotetrameric complex that catalyzes the two-step biosynthesis of anthranilate, an intermediate in the biosynthesis of L-tryptophan. In the first step, the glutamine-binding beta subunit (TrpG) of anthranilate synthase (AS) provides the glutamine amidotransferase activity which generates ammonia as a substrate that, along with chorismate, is used in the second step, catalyzed by the large alpha subunit of AS (TrpE) to produce anthranilate. In the absence of TrpG, TrpE can synthesize anthranilate directly from chorismate and high concentrations of ammonia.</text>
</comment>
<evidence type="ECO:0000256" key="11">
    <source>
        <dbReference type="ARBA" id="ARBA00023141"/>
    </source>
</evidence>
<keyword evidence="11 15" id="KW-0057">Aromatic amino acid biosynthesis</keyword>
<comment type="similarity">
    <text evidence="3 15">Belongs to the anthranilate synthase component I family.</text>
</comment>
<dbReference type="PANTHER" id="PTHR11236:SF48">
    <property type="entry name" value="ISOCHORISMATE SYNTHASE MENF"/>
    <property type="match status" value="1"/>
</dbReference>
<dbReference type="GO" id="GO:0004049">
    <property type="term" value="F:anthranilate synthase activity"/>
    <property type="evidence" value="ECO:0007669"/>
    <property type="project" value="UniProtKB-EC"/>
</dbReference>
<evidence type="ECO:0000259" key="17">
    <source>
        <dbReference type="Pfam" id="PF04715"/>
    </source>
</evidence>
<dbReference type="PRINTS" id="PR00095">
    <property type="entry name" value="ANTSNTHASEI"/>
</dbReference>
<comment type="pathway">
    <text evidence="2 15">Amino-acid biosynthesis; L-tryptophan biosynthesis; L-tryptophan from chorismate: step 1/5.</text>
</comment>
<feature type="domain" description="Chorismate-utilising enzyme C-terminal" evidence="16">
    <location>
        <begin position="251"/>
        <end position="512"/>
    </location>
</feature>
<dbReference type="InterPro" id="IPR019999">
    <property type="entry name" value="Anth_synth_I-like"/>
</dbReference>
<feature type="domain" description="Anthranilate synthase component I N-terminal" evidence="17">
    <location>
        <begin position="70"/>
        <end position="197"/>
    </location>
</feature>
<evidence type="ECO:0000256" key="7">
    <source>
        <dbReference type="ARBA" id="ARBA00022605"/>
    </source>
</evidence>
<dbReference type="EC" id="4.1.3.27" evidence="5 15"/>
<evidence type="ECO:0000256" key="3">
    <source>
        <dbReference type="ARBA" id="ARBA00009562"/>
    </source>
</evidence>
<protein>
    <recommendedName>
        <fullName evidence="6 15">Anthranilate synthase component 1</fullName>
        <ecNumber evidence="5 15">4.1.3.27</ecNumber>
    </recommendedName>
</protein>
<evidence type="ECO:0000313" key="18">
    <source>
        <dbReference type="EMBL" id="MYD89909.1"/>
    </source>
</evidence>
<keyword evidence="9 15" id="KW-0822">Tryptophan biosynthesis</keyword>
<evidence type="ECO:0000256" key="13">
    <source>
        <dbReference type="ARBA" id="ARBA00025634"/>
    </source>
</evidence>
<keyword evidence="8 15" id="KW-0479">Metal-binding</keyword>
<accession>A0A6B1DQB6</accession>
<keyword evidence="7 15" id="KW-0028">Amino-acid biosynthesis</keyword>
<evidence type="ECO:0000256" key="12">
    <source>
        <dbReference type="ARBA" id="ARBA00023239"/>
    </source>
</evidence>
<dbReference type="InterPro" id="IPR015890">
    <property type="entry name" value="Chorismate_C"/>
</dbReference>